<dbReference type="PANTHER" id="PTHR23083">
    <property type="entry name" value="TETRATRICOPEPTIDE REPEAT PROTEIN, TPR"/>
    <property type="match status" value="1"/>
</dbReference>
<dbReference type="GO" id="GO:0072659">
    <property type="term" value="P:protein localization to plasma membrane"/>
    <property type="evidence" value="ECO:0007669"/>
    <property type="project" value="TreeGrafter"/>
</dbReference>
<keyword evidence="3" id="KW-0802">TPR repeat</keyword>
<reference evidence="5 6" key="1">
    <citation type="submission" date="2019-08" db="EMBL/GenBank/DDBJ databases">
        <title>Whole genome of Aphis craccivora.</title>
        <authorList>
            <person name="Voronova N.V."/>
            <person name="Shulinski R.S."/>
            <person name="Bandarenka Y.V."/>
            <person name="Zhorov D.G."/>
            <person name="Warner D."/>
        </authorList>
    </citation>
    <scope>NUCLEOTIDE SEQUENCE [LARGE SCALE GENOMIC DNA]</scope>
    <source>
        <strain evidence="5">180601</strain>
        <tissue evidence="5">Whole Body</tissue>
    </source>
</reference>
<proteinExistence type="inferred from homology"/>
<comment type="caution">
    <text evidence="5">The sequence shown here is derived from an EMBL/GenBank/DDBJ whole genome shotgun (WGS) entry which is preliminary data.</text>
</comment>
<evidence type="ECO:0000313" key="5">
    <source>
        <dbReference type="EMBL" id="KAF0758214.1"/>
    </source>
</evidence>
<dbReference type="Pfam" id="PF19440">
    <property type="entry name" value="TTC7_N"/>
    <property type="match status" value="2"/>
</dbReference>
<dbReference type="Pfam" id="PF13181">
    <property type="entry name" value="TPR_8"/>
    <property type="match status" value="3"/>
</dbReference>
<gene>
    <name evidence="5" type="ORF">FWK35_00013300</name>
</gene>
<name>A0A6G0YLL2_APHCR</name>
<feature type="repeat" description="TPR" evidence="3">
    <location>
        <begin position="723"/>
        <end position="756"/>
    </location>
</feature>
<dbReference type="EMBL" id="VUJU01003353">
    <property type="protein sequence ID" value="KAF0758214.1"/>
    <property type="molecule type" value="Genomic_DNA"/>
</dbReference>
<dbReference type="InterPro" id="IPR019734">
    <property type="entry name" value="TPR_rpt"/>
</dbReference>
<protein>
    <submittedName>
        <fullName evidence="5">Tetratricopeptide repeat protein 7B</fullName>
    </submittedName>
</protein>
<dbReference type="SUPFAM" id="SSF48452">
    <property type="entry name" value="TPR-like"/>
    <property type="match status" value="2"/>
</dbReference>
<sequence length="837" mass="93901">MSSKNVKSTRVESELAGCREEGNWSKILELVEQLSSGKAMLYNLMVGEAKLEMFLEEYPPIESNIAKACSGLTEAKSYLTESISELSTQSGLSIDSHMLLAKLCYACGHYDKAMEHCTEAKLNSIIQTDLQIRNIRILSESFAVKGLCQEKLRPASSSRFKKTEWIEGVIKNYEQAANLGILYLQELDNKENQLMLPSPLGGNAPLITNNNSTSGTGSHSPQPVNMTHSLSILVETAILRLPLLLIESSNYAGAITTFRSILSSCEAHGSHSIRLILTYQFAEFLLRKVSPKYYSLPTQSTPSKKQSSNMRKPKKYNSINMFMPRSEHEEVILLLIISEAMAARNAVLSQSPEFKEARIRAFSLATAIYDLLTFALVLWGQYNMLYESFERAMKFSADDAHVWMQQALCLEAAGRHIKALEVLTQVIYMQPKAIVPCLLAARICYQHLFKMEEGLSWSQEALKREKMHSENLLSRCHLYIGIGAQCMALTSFLKSVKDKYHVLCLESLTKAQQLDPNDHLVYYYLAFYYACLAKVPEATTKVRQALTLNPEHTPSLQLAILLLSAQKKINEAKSLLESSLEDFPDHIGLLFIRARIELQTEASDVALVTAKHMLSMCKASSASNEGSPSIEHTDTRSIFQLYTTELSDKDSIDSLGPARIEQALSEVASSISSLVPQRPVTNTVWHTQQNVWLLLAEIYLSQEQFDSANNCLLEAASIFPLSHHIMFMRGLFHEKRNEFNEAKQCYQNAVTVHPAHLKSLQHLGLMYHYLGSHRLAEKTLRDAAKINPYAPETWYNLGKVLESLGETDSATDSMATALQVEMVCPIMQYTSIPLPFD</sequence>
<evidence type="ECO:0000256" key="3">
    <source>
        <dbReference type="PROSITE-ProRule" id="PRU00339"/>
    </source>
</evidence>
<organism evidence="5 6">
    <name type="scientific">Aphis craccivora</name>
    <name type="common">Cowpea aphid</name>
    <dbReference type="NCBI Taxonomy" id="307492"/>
    <lineage>
        <taxon>Eukaryota</taxon>
        <taxon>Metazoa</taxon>
        <taxon>Ecdysozoa</taxon>
        <taxon>Arthropoda</taxon>
        <taxon>Hexapoda</taxon>
        <taxon>Insecta</taxon>
        <taxon>Pterygota</taxon>
        <taxon>Neoptera</taxon>
        <taxon>Paraneoptera</taxon>
        <taxon>Hemiptera</taxon>
        <taxon>Sternorrhyncha</taxon>
        <taxon>Aphidomorpha</taxon>
        <taxon>Aphidoidea</taxon>
        <taxon>Aphididae</taxon>
        <taxon>Aphidini</taxon>
        <taxon>Aphis</taxon>
        <taxon>Aphis</taxon>
    </lineage>
</organism>
<comment type="similarity">
    <text evidence="2">Belongs to the YPP1 family.</text>
</comment>
<feature type="domain" description="Tetratricopeptide repeat protein 7 N-terminal" evidence="4">
    <location>
        <begin position="5"/>
        <end position="190"/>
    </location>
</feature>
<dbReference type="PANTHER" id="PTHR23083:SF464">
    <property type="entry name" value="TETRATRICOPEPTIDE REPEAT DOMAIN 7, ISOFORM A"/>
    <property type="match status" value="1"/>
</dbReference>
<accession>A0A6G0YLL2</accession>
<dbReference type="Proteomes" id="UP000478052">
    <property type="component" value="Unassembled WGS sequence"/>
</dbReference>
<dbReference type="PROSITE" id="PS50005">
    <property type="entry name" value="TPR"/>
    <property type="match status" value="2"/>
</dbReference>
<dbReference type="GO" id="GO:0005886">
    <property type="term" value="C:plasma membrane"/>
    <property type="evidence" value="ECO:0007669"/>
    <property type="project" value="TreeGrafter"/>
</dbReference>
<dbReference type="Gene3D" id="1.25.40.10">
    <property type="entry name" value="Tetratricopeptide repeat domain"/>
    <property type="match status" value="2"/>
</dbReference>
<dbReference type="OrthoDB" id="29013at2759"/>
<evidence type="ECO:0000256" key="2">
    <source>
        <dbReference type="ARBA" id="ARBA00038251"/>
    </source>
</evidence>
<evidence type="ECO:0000256" key="1">
    <source>
        <dbReference type="ARBA" id="ARBA00002550"/>
    </source>
</evidence>
<evidence type="ECO:0000259" key="4">
    <source>
        <dbReference type="Pfam" id="PF19440"/>
    </source>
</evidence>
<comment type="function">
    <text evidence="1">Involved in endocytosis.</text>
</comment>
<evidence type="ECO:0000313" key="6">
    <source>
        <dbReference type="Proteomes" id="UP000478052"/>
    </source>
</evidence>
<dbReference type="AlphaFoldDB" id="A0A6G0YLL2"/>
<dbReference type="SMART" id="SM00028">
    <property type="entry name" value="TPR"/>
    <property type="match status" value="7"/>
</dbReference>
<keyword evidence="6" id="KW-1185">Reference proteome</keyword>
<dbReference type="GO" id="GO:0046854">
    <property type="term" value="P:phosphatidylinositol phosphate biosynthetic process"/>
    <property type="evidence" value="ECO:0007669"/>
    <property type="project" value="TreeGrafter"/>
</dbReference>
<feature type="repeat" description="TPR" evidence="3">
    <location>
        <begin position="519"/>
        <end position="552"/>
    </location>
</feature>
<dbReference type="InterPro" id="IPR051722">
    <property type="entry name" value="Endocytosis_PI4K-reg_protein"/>
</dbReference>
<feature type="domain" description="Tetratricopeptide repeat protein 7 N-terminal" evidence="4">
    <location>
        <begin position="210"/>
        <end position="388"/>
    </location>
</feature>
<dbReference type="InterPro" id="IPR045819">
    <property type="entry name" value="TTC7_N"/>
</dbReference>
<dbReference type="InterPro" id="IPR011990">
    <property type="entry name" value="TPR-like_helical_dom_sf"/>
</dbReference>